<reference evidence="2" key="1">
    <citation type="submission" date="2021-12" db="EMBL/GenBank/DDBJ databases">
        <authorList>
            <person name="King R."/>
        </authorList>
    </citation>
    <scope>NUCLEOTIDE SEQUENCE</scope>
</reference>
<keyword evidence="3" id="KW-1185">Reference proteome</keyword>
<dbReference type="Proteomes" id="UP001154078">
    <property type="component" value="Chromosome 5"/>
</dbReference>
<gene>
    <name evidence="2" type="ORF">MELIAE_LOCUS8032</name>
</gene>
<sequence length="116" mass="13528">MTKNMSEHGAALQTYNQELVKCLEELKIKKKDVLILIEREENEKKLLEKNIKGLQEKLTLVNNNLQHHKSLCDNYERTIRDTEHGFKKILESSQALLHLAQHEAVKLDNTQKVNIL</sequence>
<accession>A0A9P0FJQ1</accession>
<dbReference type="GO" id="GO:0005813">
    <property type="term" value="C:centrosome"/>
    <property type="evidence" value="ECO:0007669"/>
    <property type="project" value="TreeGrafter"/>
</dbReference>
<dbReference type="EMBL" id="OV121136">
    <property type="protein sequence ID" value="CAH0557274.1"/>
    <property type="molecule type" value="Genomic_DNA"/>
</dbReference>
<dbReference type="GO" id="GO:0036064">
    <property type="term" value="C:ciliary basal body"/>
    <property type="evidence" value="ECO:0007669"/>
    <property type="project" value="TreeGrafter"/>
</dbReference>
<proteinExistence type="predicted"/>
<dbReference type="AlphaFoldDB" id="A0A9P0FJQ1"/>
<evidence type="ECO:0000313" key="2">
    <source>
        <dbReference type="EMBL" id="CAH0557274.1"/>
    </source>
</evidence>
<dbReference type="OrthoDB" id="295355at2759"/>
<keyword evidence="1" id="KW-0175">Coiled coil</keyword>
<name>A0A9P0FJQ1_BRAAE</name>
<evidence type="ECO:0000313" key="3">
    <source>
        <dbReference type="Proteomes" id="UP001154078"/>
    </source>
</evidence>
<dbReference type="PANTHER" id="PTHR28661:SF1">
    <property type="entry name" value="MICROTUBULE NUCLEATION FACTOR SSNA1"/>
    <property type="match status" value="1"/>
</dbReference>
<dbReference type="InterPro" id="IPR033362">
    <property type="entry name" value="SSNA1_fam"/>
</dbReference>
<protein>
    <submittedName>
        <fullName evidence="2">Uncharacterized protein</fullName>
    </submittedName>
</protein>
<evidence type="ECO:0000256" key="1">
    <source>
        <dbReference type="SAM" id="Coils"/>
    </source>
</evidence>
<dbReference type="PANTHER" id="PTHR28661">
    <property type="entry name" value="SJOEGREN SYNDROME NUCLEAR AUTOANTIGEN 1"/>
    <property type="match status" value="1"/>
</dbReference>
<organism evidence="2 3">
    <name type="scientific">Brassicogethes aeneus</name>
    <name type="common">Rape pollen beetle</name>
    <name type="synonym">Meligethes aeneus</name>
    <dbReference type="NCBI Taxonomy" id="1431903"/>
    <lineage>
        <taxon>Eukaryota</taxon>
        <taxon>Metazoa</taxon>
        <taxon>Ecdysozoa</taxon>
        <taxon>Arthropoda</taxon>
        <taxon>Hexapoda</taxon>
        <taxon>Insecta</taxon>
        <taxon>Pterygota</taxon>
        <taxon>Neoptera</taxon>
        <taxon>Endopterygota</taxon>
        <taxon>Coleoptera</taxon>
        <taxon>Polyphaga</taxon>
        <taxon>Cucujiformia</taxon>
        <taxon>Nitidulidae</taxon>
        <taxon>Meligethinae</taxon>
        <taxon>Brassicogethes</taxon>
    </lineage>
</organism>
<feature type="coiled-coil region" evidence="1">
    <location>
        <begin position="12"/>
        <end position="64"/>
    </location>
</feature>